<dbReference type="InterPro" id="IPR001347">
    <property type="entry name" value="SIS_dom"/>
</dbReference>
<dbReference type="GO" id="GO:0003677">
    <property type="term" value="F:DNA binding"/>
    <property type="evidence" value="ECO:0007669"/>
    <property type="project" value="UniProtKB-KW"/>
</dbReference>
<dbReference type="Proteomes" id="UP000247476">
    <property type="component" value="Unassembled WGS sequence"/>
</dbReference>
<dbReference type="Gene3D" id="1.10.10.10">
    <property type="entry name" value="Winged helix-like DNA-binding domain superfamily/Winged helix DNA-binding domain"/>
    <property type="match status" value="1"/>
</dbReference>
<dbReference type="OrthoDB" id="3684496at2"/>
<evidence type="ECO:0000259" key="4">
    <source>
        <dbReference type="PROSITE" id="PS51071"/>
    </source>
</evidence>
<dbReference type="InterPro" id="IPR035472">
    <property type="entry name" value="RpiR-like_SIS"/>
</dbReference>
<dbReference type="SUPFAM" id="SSF53697">
    <property type="entry name" value="SIS domain"/>
    <property type="match status" value="1"/>
</dbReference>
<name>A0A2V5K8F2_9BACL</name>
<keyword evidence="3" id="KW-0804">Transcription</keyword>
<accession>A0A2V5K8F2</accession>
<feature type="domain" description="SIS" evidence="5">
    <location>
        <begin position="131"/>
        <end position="271"/>
    </location>
</feature>
<evidence type="ECO:0000313" key="7">
    <source>
        <dbReference type="Proteomes" id="UP000247476"/>
    </source>
</evidence>
<dbReference type="InterPro" id="IPR000281">
    <property type="entry name" value="HTH_RpiR"/>
</dbReference>
<dbReference type="Pfam" id="PF01418">
    <property type="entry name" value="HTH_6"/>
    <property type="match status" value="1"/>
</dbReference>
<dbReference type="CDD" id="cd05013">
    <property type="entry name" value="SIS_RpiR"/>
    <property type="match status" value="1"/>
</dbReference>
<gene>
    <name evidence="6" type="ORF">DLM86_07980</name>
</gene>
<dbReference type="EMBL" id="QJVJ01000003">
    <property type="protein sequence ID" value="PYI55658.1"/>
    <property type="molecule type" value="Genomic_DNA"/>
</dbReference>
<protein>
    <submittedName>
        <fullName evidence="6">MurR/RpiR family transcriptional regulator</fullName>
    </submittedName>
</protein>
<organism evidence="6 7">
    <name type="scientific">Paenibacillus flagellatus</name>
    <dbReference type="NCBI Taxonomy" id="2211139"/>
    <lineage>
        <taxon>Bacteria</taxon>
        <taxon>Bacillati</taxon>
        <taxon>Bacillota</taxon>
        <taxon>Bacilli</taxon>
        <taxon>Bacillales</taxon>
        <taxon>Paenibacillaceae</taxon>
        <taxon>Paenibacillus</taxon>
    </lineage>
</organism>
<dbReference type="InterPro" id="IPR047640">
    <property type="entry name" value="RpiR-like"/>
</dbReference>
<dbReference type="Pfam" id="PF01380">
    <property type="entry name" value="SIS"/>
    <property type="match status" value="1"/>
</dbReference>
<evidence type="ECO:0000259" key="5">
    <source>
        <dbReference type="PROSITE" id="PS51464"/>
    </source>
</evidence>
<dbReference type="PANTHER" id="PTHR30514:SF1">
    <property type="entry name" value="HTH-TYPE TRANSCRIPTIONAL REGULATOR HEXR-RELATED"/>
    <property type="match status" value="1"/>
</dbReference>
<evidence type="ECO:0000313" key="6">
    <source>
        <dbReference type="EMBL" id="PYI55658.1"/>
    </source>
</evidence>
<dbReference type="PROSITE" id="PS51464">
    <property type="entry name" value="SIS"/>
    <property type="match status" value="1"/>
</dbReference>
<keyword evidence="7" id="KW-1185">Reference proteome</keyword>
<evidence type="ECO:0000256" key="3">
    <source>
        <dbReference type="ARBA" id="ARBA00023163"/>
    </source>
</evidence>
<dbReference type="InterPro" id="IPR009057">
    <property type="entry name" value="Homeodomain-like_sf"/>
</dbReference>
<comment type="caution">
    <text evidence="6">The sequence shown here is derived from an EMBL/GenBank/DDBJ whole genome shotgun (WGS) entry which is preliminary data.</text>
</comment>
<dbReference type="InterPro" id="IPR036388">
    <property type="entry name" value="WH-like_DNA-bd_sf"/>
</dbReference>
<dbReference type="AlphaFoldDB" id="A0A2V5K8F2"/>
<sequence>MSDQTQKVAEPVTNGATIFAKIQSLYGTLSVTEKRIADFVLNSPEKIMYSSVTQVADELQVAQSTVTRFTKTIGLHGFQELKIRLAQATERSTSNADAEEDDSLPMKMAQTAANSVLDVASYIDREALKETIDTLAAARRIMIYGLGESGPMAQLLKMKLTGLGLMADAHSDIHMQSISAAHLDERDAAVAISQQGSTKDVVAALRSARSAGAKTICITGQSKSPITEASDIRLVCSQRGIANIVDSFKSKTSILFVIELIAVSLTLQLSEDNAMAEGKLWKTTASILDKLY</sequence>
<keyword evidence="1" id="KW-0805">Transcription regulation</keyword>
<reference evidence="6 7" key="1">
    <citation type="submission" date="2018-05" db="EMBL/GenBank/DDBJ databases">
        <title>Paenibacillus flagellatus sp. nov., isolated from selenium mineral soil.</title>
        <authorList>
            <person name="Dai X."/>
        </authorList>
    </citation>
    <scope>NUCLEOTIDE SEQUENCE [LARGE SCALE GENOMIC DNA]</scope>
    <source>
        <strain evidence="6 7">DXL2</strain>
    </source>
</reference>
<dbReference type="RefSeq" id="WP_110839458.1">
    <property type="nucleotide sequence ID" value="NZ_QJVJ01000003.1"/>
</dbReference>
<proteinExistence type="predicted"/>
<dbReference type="GO" id="GO:0097367">
    <property type="term" value="F:carbohydrate derivative binding"/>
    <property type="evidence" value="ECO:0007669"/>
    <property type="project" value="InterPro"/>
</dbReference>
<dbReference type="PROSITE" id="PS51071">
    <property type="entry name" value="HTH_RPIR"/>
    <property type="match status" value="1"/>
</dbReference>
<dbReference type="GO" id="GO:1901135">
    <property type="term" value="P:carbohydrate derivative metabolic process"/>
    <property type="evidence" value="ECO:0007669"/>
    <property type="project" value="InterPro"/>
</dbReference>
<feature type="domain" description="HTH rpiR-type" evidence="4">
    <location>
        <begin position="16"/>
        <end position="92"/>
    </location>
</feature>
<dbReference type="Gene3D" id="3.40.50.10490">
    <property type="entry name" value="Glucose-6-phosphate isomerase like protein, domain 1"/>
    <property type="match status" value="1"/>
</dbReference>
<evidence type="ECO:0000256" key="1">
    <source>
        <dbReference type="ARBA" id="ARBA00023015"/>
    </source>
</evidence>
<evidence type="ECO:0000256" key="2">
    <source>
        <dbReference type="ARBA" id="ARBA00023125"/>
    </source>
</evidence>
<dbReference type="SUPFAM" id="SSF46689">
    <property type="entry name" value="Homeodomain-like"/>
    <property type="match status" value="1"/>
</dbReference>
<keyword evidence="2" id="KW-0238">DNA-binding</keyword>
<dbReference type="PANTHER" id="PTHR30514">
    <property type="entry name" value="GLUCOKINASE"/>
    <property type="match status" value="1"/>
</dbReference>
<dbReference type="InterPro" id="IPR046348">
    <property type="entry name" value="SIS_dom_sf"/>
</dbReference>
<dbReference type="GO" id="GO:0003700">
    <property type="term" value="F:DNA-binding transcription factor activity"/>
    <property type="evidence" value="ECO:0007669"/>
    <property type="project" value="InterPro"/>
</dbReference>